<dbReference type="InterPro" id="IPR019734">
    <property type="entry name" value="TPR_rpt"/>
</dbReference>
<keyword evidence="1" id="KW-0677">Repeat</keyword>
<dbReference type="OrthoDB" id="1446882at2"/>
<sequence>MSMHEIESLVEMSVYCLHESQDDSLDRRSLFYSLYELQSNFDTGFTHFRVMDILVQRRFVYTFPITAHPSYAQHQAFLDNLAAHRKFSFIYTQPEAEWDAETNPIAGYAHFDQQQQQYILYCDAGSTLWEALVANGTLQGADATPPQLSDVFTMARIIAENAAQQQYRDLLASWYQLLPYMVMAAEQENEPIDHEGLKIILDLVVANDAIYEEGLPPVDELPEGGELGKFCEWWYAPAKGKMKTAAELDKDIDIDLDALPFTQEVEKTAGWYDNEVRNLLESIHHSINFMEDNGFNEDTQKSVEMRLLQGLEYARKGIELAPEEPGLLVNMGSLYMLAENFEEALACYNKALAIAPDNSYIHLNRAILFYQMEDLPLAIASFEKVLALEPDNEFAQQWLAQLKSNG</sequence>
<dbReference type="PANTHER" id="PTHR44858:SF1">
    <property type="entry name" value="UDP-N-ACETYLGLUCOSAMINE--PEPTIDE N-ACETYLGLUCOSAMINYLTRANSFERASE SPINDLY-RELATED"/>
    <property type="match status" value="1"/>
</dbReference>
<dbReference type="AlphaFoldDB" id="A0A1T4LPT0"/>
<name>A0A1T4LPT0_9BACT</name>
<keyword evidence="2 3" id="KW-0802">TPR repeat</keyword>
<proteinExistence type="predicted"/>
<dbReference type="EMBL" id="FUWZ01000001">
    <property type="protein sequence ID" value="SJZ56636.1"/>
    <property type="molecule type" value="Genomic_DNA"/>
</dbReference>
<accession>A0A1T4LPT0</accession>
<dbReference type="Gene3D" id="1.25.40.10">
    <property type="entry name" value="Tetratricopeptide repeat domain"/>
    <property type="match status" value="1"/>
</dbReference>
<dbReference type="InterPro" id="IPR050498">
    <property type="entry name" value="Ycf3"/>
</dbReference>
<dbReference type="SMART" id="SM00028">
    <property type="entry name" value="TPR"/>
    <property type="match status" value="2"/>
</dbReference>
<evidence type="ECO:0000313" key="4">
    <source>
        <dbReference type="EMBL" id="SJZ56636.1"/>
    </source>
</evidence>
<dbReference type="SUPFAM" id="SSF48452">
    <property type="entry name" value="TPR-like"/>
    <property type="match status" value="1"/>
</dbReference>
<dbReference type="RefSeq" id="WP_078667402.1">
    <property type="nucleotide sequence ID" value="NZ_FUWZ01000001.1"/>
</dbReference>
<evidence type="ECO:0000256" key="3">
    <source>
        <dbReference type="PROSITE-ProRule" id="PRU00339"/>
    </source>
</evidence>
<keyword evidence="5" id="KW-1185">Reference proteome</keyword>
<feature type="repeat" description="TPR" evidence="3">
    <location>
        <begin position="359"/>
        <end position="392"/>
    </location>
</feature>
<dbReference type="Proteomes" id="UP000190367">
    <property type="component" value="Unassembled WGS sequence"/>
</dbReference>
<dbReference type="STRING" id="634771.SAMN04488128_101748"/>
<gene>
    <name evidence="4" type="ORF">SAMN04488128_101748</name>
</gene>
<organism evidence="4 5">
    <name type="scientific">Chitinophaga eiseniae</name>
    <dbReference type="NCBI Taxonomy" id="634771"/>
    <lineage>
        <taxon>Bacteria</taxon>
        <taxon>Pseudomonadati</taxon>
        <taxon>Bacteroidota</taxon>
        <taxon>Chitinophagia</taxon>
        <taxon>Chitinophagales</taxon>
        <taxon>Chitinophagaceae</taxon>
        <taxon>Chitinophaga</taxon>
    </lineage>
</organism>
<evidence type="ECO:0000256" key="1">
    <source>
        <dbReference type="ARBA" id="ARBA00022737"/>
    </source>
</evidence>
<protein>
    <submittedName>
        <fullName evidence="4">TPR repeat-containing protein</fullName>
    </submittedName>
</protein>
<dbReference type="Pfam" id="PF13371">
    <property type="entry name" value="TPR_9"/>
    <property type="match status" value="1"/>
</dbReference>
<feature type="repeat" description="TPR" evidence="3">
    <location>
        <begin position="325"/>
        <end position="358"/>
    </location>
</feature>
<evidence type="ECO:0000256" key="2">
    <source>
        <dbReference type="ARBA" id="ARBA00022803"/>
    </source>
</evidence>
<dbReference type="PROSITE" id="PS50005">
    <property type="entry name" value="TPR"/>
    <property type="match status" value="2"/>
</dbReference>
<dbReference type="InterPro" id="IPR011990">
    <property type="entry name" value="TPR-like_helical_dom_sf"/>
</dbReference>
<evidence type="ECO:0000313" key="5">
    <source>
        <dbReference type="Proteomes" id="UP000190367"/>
    </source>
</evidence>
<reference evidence="5" key="1">
    <citation type="submission" date="2017-02" db="EMBL/GenBank/DDBJ databases">
        <authorList>
            <person name="Varghese N."/>
            <person name="Submissions S."/>
        </authorList>
    </citation>
    <scope>NUCLEOTIDE SEQUENCE [LARGE SCALE GENOMIC DNA]</scope>
    <source>
        <strain evidence="5">DSM 22224</strain>
    </source>
</reference>
<dbReference type="PANTHER" id="PTHR44858">
    <property type="entry name" value="TETRATRICOPEPTIDE REPEAT PROTEIN 6"/>
    <property type="match status" value="1"/>
</dbReference>
<dbReference type="PROSITE" id="PS50293">
    <property type="entry name" value="TPR_REGION"/>
    <property type="match status" value="1"/>
</dbReference>